<dbReference type="AlphaFoldDB" id="A0A383EJH2"/>
<keyword evidence="2" id="KW-0479">Metal-binding</keyword>
<dbReference type="Pfam" id="PF00962">
    <property type="entry name" value="A_deaminase"/>
    <property type="match status" value="1"/>
</dbReference>
<dbReference type="InterPro" id="IPR032466">
    <property type="entry name" value="Metal_Hydrolase"/>
</dbReference>
<comment type="cofactor">
    <cofactor evidence="1">
        <name>Zn(2+)</name>
        <dbReference type="ChEBI" id="CHEBI:29105"/>
    </cofactor>
</comment>
<gene>
    <name evidence="6" type="ORF">METZ01_LOCUS509324</name>
</gene>
<organism evidence="6">
    <name type="scientific">marine metagenome</name>
    <dbReference type="NCBI Taxonomy" id="408172"/>
    <lineage>
        <taxon>unclassified sequences</taxon>
        <taxon>metagenomes</taxon>
        <taxon>ecological metagenomes</taxon>
    </lineage>
</organism>
<evidence type="ECO:0000313" key="6">
    <source>
        <dbReference type="EMBL" id="SVE56470.1"/>
    </source>
</evidence>
<dbReference type="InterPro" id="IPR001365">
    <property type="entry name" value="A_deaminase_dom"/>
</dbReference>
<evidence type="ECO:0000256" key="3">
    <source>
        <dbReference type="ARBA" id="ARBA00022801"/>
    </source>
</evidence>
<dbReference type="PANTHER" id="PTHR43114:SF6">
    <property type="entry name" value="ADENINE DEAMINASE"/>
    <property type="match status" value="1"/>
</dbReference>
<accession>A0A383EJH2</accession>
<dbReference type="EMBL" id="UINC01226121">
    <property type="protein sequence ID" value="SVE56470.1"/>
    <property type="molecule type" value="Genomic_DNA"/>
</dbReference>
<proteinExistence type="predicted"/>
<feature type="non-terminal residue" evidence="6">
    <location>
        <position position="1"/>
    </location>
</feature>
<protein>
    <recommendedName>
        <fullName evidence="5">Adenosine deaminase domain-containing protein</fullName>
    </recommendedName>
</protein>
<keyword evidence="3" id="KW-0378">Hydrolase</keyword>
<name>A0A383EJH2_9ZZZZ</name>
<dbReference type="GO" id="GO:0016814">
    <property type="term" value="F:hydrolase activity, acting on carbon-nitrogen (but not peptide) bonds, in cyclic amidines"/>
    <property type="evidence" value="ECO:0007669"/>
    <property type="project" value="UniProtKB-ARBA"/>
</dbReference>
<evidence type="ECO:0000256" key="4">
    <source>
        <dbReference type="ARBA" id="ARBA00022833"/>
    </source>
</evidence>
<keyword evidence="4" id="KW-0862">Zinc</keyword>
<feature type="domain" description="Adenosine deaminase" evidence="5">
    <location>
        <begin position="12"/>
        <end position="213"/>
    </location>
</feature>
<dbReference type="GO" id="GO:0046872">
    <property type="term" value="F:metal ion binding"/>
    <property type="evidence" value="ECO:0007669"/>
    <property type="project" value="UniProtKB-KW"/>
</dbReference>
<feature type="non-terminal residue" evidence="6">
    <location>
        <position position="214"/>
    </location>
</feature>
<evidence type="ECO:0000256" key="1">
    <source>
        <dbReference type="ARBA" id="ARBA00001947"/>
    </source>
</evidence>
<dbReference type="SUPFAM" id="SSF51556">
    <property type="entry name" value="Metallo-dependent hydrolases"/>
    <property type="match status" value="1"/>
</dbReference>
<reference evidence="6" key="1">
    <citation type="submission" date="2018-05" db="EMBL/GenBank/DDBJ databases">
        <authorList>
            <person name="Lanie J.A."/>
            <person name="Ng W.-L."/>
            <person name="Kazmierczak K.M."/>
            <person name="Andrzejewski T.M."/>
            <person name="Davidsen T.M."/>
            <person name="Wayne K.J."/>
            <person name="Tettelin H."/>
            <person name="Glass J.I."/>
            <person name="Rusch D."/>
            <person name="Podicherti R."/>
            <person name="Tsui H.-C.T."/>
            <person name="Winkler M.E."/>
        </authorList>
    </citation>
    <scope>NUCLEOTIDE SEQUENCE</scope>
</reference>
<evidence type="ECO:0000256" key="2">
    <source>
        <dbReference type="ARBA" id="ARBA00022723"/>
    </source>
</evidence>
<dbReference type="GO" id="GO:0019239">
    <property type="term" value="F:deaminase activity"/>
    <property type="evidence" value="ECO:0007669"/>
    <property type="project" value="InterPro"/>
</dbReference>
<sequence>VPITEAFIRELPKVELHVHLEGTIKPDRIEELSTRLSENPPRPVDQLFAVDNLADFLATLDWVCGLVRDPLSAEVIAYDFAQYANSQNIVYAEVIANPTHWSGIDAYSLLRSFAKGFDRAERAGLGDFRLLPSLLRQQSAEQALGLVRWIIEEGNPRIVGLSIDGNEAESGPTSDRFAEAFRLAGSVGLGRTAHAGESSGPEGVRDAIEVLGVS</sequence>
<evidence type="ECO:0000259" key="5">
    <source>
        <dbReference type="Pfam" id="PF00962"/>
    </source>
</evidence>
<dbReference type="InterPro" id="IPR006330">
    <property type="entry name" value="Ado/ade_deaminase"/>
</dbReference>
<dbReference type="PANTHER" id="PTHR43114">
    <property type="entry name" value="ADENINE DEAMINASE"/>
    <property type="match status" value="1"/>
</dbReference>
<dbReference type="Gene3D" id="3.20.20.140">
    <property type="entry name" value="Metal-dependent hydrolases"/>
    <property type="match status" value="1"/>
</dbReference>